<dbReference type="InterPro" id="IPR004761">
    <property type="entry name" value="Spore_GerAB"/>
</dbReference>
<feature type="transmembrane region" description="Helical" evidence="8">
    <location>
        <begin position="142"/>
        <end position="159"/>
    </location>
</feature>
<reference evidence="9 10" key="1">
    <citation type="submission" date="2019-12" db="EMBL/GenBank/DDBJ databases">
        <authorList>
            <person name="Huq M.A."/>
        </authorList>
    </citation>
    <scope>NUCLEOTIDE SEQUENCE [LARGE SCALE GENOMIC DNA]</scope>
    <source>
        <strain evidence="9 10">MAH-34</strain>
    </source>
</reference>
<feature type="transmembrane region" description="Helical" evidence="8">
    <location>
        <begin position="7"/>
        <end position="26"/>
    </location>
</feature>
<evidence type="ECO:0000256" key="1">
    <source>
        <dbReference type="ARBA" id="ARBA00004141"/>
    </source>
</evidence>
<feature type="transmembrane region" description="Helical" evidence="8">
    <location>
        <begin position="78"/>
        <end position="97"/>
    </location>
</feature>
<evidence type="ECO:0000256" key="5">
    <source>
        <dbReference type="ARBA" id="ARBA00022692"/>
    </source>
</evidence>
<proteinExistence type="inferred from homology"/>
<feature type="transmembrane region" description="Helical" evidence="8">
    <location>
        <begin position="179"/>
        <end position="202"/>
    </location>
</feature>
<evidence type="ECO:0000256" key="3">
    <source>
        <dbReference type="ARBA" id="ARBA00022448"/>
    </source>
</evidence>
<feature type="transmembrane region" description="Helical" evidence="8">
    <location>
        <begin position="38"/>
        <end position="58"/>
    </location>
</feature>
<evidence type="ECO:0000313" key="10">
    <source>
        <dbReference type="Proteomes" id="UP000467637"/>
    </source>
</evidence>
<evidence type="ECO:0000313" key="9">
    <source>
        <dbReference type="EMBL" id="MVQ39427.1"/>
    </source>
</evidence>
<feature type="transmembrane region" description="Helical" evidence="8">
    <location>
        <begin position="214"/>
        <end position="234"/>
    </location>
</feature>
<comment type="caution">
    <text evidence="9">The sequence shown here is derived from an EMBL/GenBank/DDBJ whole genome shotgun (WGS) entry which is preliminary data.</text>
</comment>
<dbReference type="RefSeq" id="WP_157325510.1">
    <property type="nucleotide sequence ID" value="NZ_WSEM01000034.1"/>
</dbReference>
<sequence>MKFEKISPFQLGFLCFAFMSGFSTLYLLEAKVIMHDVWIANVTAMLAVLLILKVFTYVQSQFPNLNFSDIIEALFGKWLGKFVLVFYLMGMIGLGVLSLRSISLFYNTAILPNTSPMLIMGLVLCVTTYAAFLGLGTISRSIVLILPFFIVAILIIGFLIYQDVEDNPLLPQFQHPFPLILYCAMISFGFPFGKAGVIAFVFSEVTVHKKLYKSCSIAIVSSCIYLLMSTYLSFGSLGDNMFKTASFPFFSSIQMVKLGEYIERIEIMIISIWTVLTLFEIIVVQYVFVKIIGRMFKLRDIKALYLPVGAIFLVVSSKSAVNSAELIAYDLSILPFSIILPSILIPLSMLCLVYFRKIRR</sequence>
<keyword evidence="5 8" id="KW-0812">Transmembrane</keyword>
<evidence type="ECO:0000256" key="7">
    <source>
        <dbReference type="ARBA" id="ARBA00023136"/>
    </source>
</evidence>
<gene>
    <name evidence="9" type="ORF">GON05_33040</name>
</gene>
<dbReference type="Proteomes" id="UP000467637">
    <property type="component" value="Unassembled WGS sequence"/>
</dbReference>
<comment type="similarity">
    <text evidence="2">Belongs to the amino acid-polyamine-organocation (APC) superfamily. Spore germination protein (SGP) (TC 2.A.3.9) family.</text>
</comment>
<evidence type="ECO:0000256" key="8">
    <source>
        <dbReference type="SAM" id="Phobius"/>
    </source>
</evidence>
<keyword evidence="4" id="KW-0309">Germination</keyword>
<protein>
    <submittedName>
        <fullName evidence="9">Endospore germination permease</fullName>
    </submittedName>
</protein>
<dbReference type="Pfam" id="PF03845">
    <property type="entry name" value="Spore_permease"/>
    <property type="match status" value="1"/>
</dbReference>
<keyword evidence="6 8" id="KW-1133">Transmembrane helix</keyword>
<evidence type="ECO:0000256" key="4">
    <source>
        <dbReference type="ARBA" id="ARBA00022544"/>
    </source>
</evidence>
<dbReference type="EMBL" id="WSEM01000034">
    <property type="protein sequence ID" value="MVQ39427.1"/>
    <property type="molecule type" value="Genomic_DNA"/>
</dbReference>
<keyword evidence="7 8" id="KW-0472">Membrane</keyword>
<dbReference type="PANTHER" id="PTHR34975">
    <property type="entry name" value="SPORE GERMINATION PROTEIN A2"/>
    <property type="match status" value="1"/>
</dbReference>
<comment type="subcellular location">
    <subcellularLocation>
        <location evidence="1">Membrane</location>
        <topology evidence="1">Multi-pass membrane protein</topology>
    </subcellularLocation>
</comment>
<keyword evidence="3" id="KW-0813">Transport</keyword>
<keyword evidence="10" id="KW-1185">Reference proteome</keyword>
<feature type="transmembrane region" description="Helical" evidence="8">
    <location>
        <begin position="117"/>
        <end position="135"/>
    </location>
</feature>
<accession>A0ABW9UJH2</accession>
<evidence type="ECO:0000256" key="6">
    <source>
        <dbReference type="ARBA" id="ARBA00022989"/>
    </source>
</evidence>
<name>A0ABW9UJH2_9BACL</name>
<organism evidence="9 10">
    <name type="scientific">Paenibacillus anseongense</name>
    <dbReference type="NCBI Taxonomy" id="2682845"/>
    <lineage>
        <taxon>Bacteria</taxon>
        <taxon>Bacillati</taxon>
        <taxon>Bacillota</taxon>
        <taxon>Bacilli</taxon>
        <taxon>Bacillales</taxon>
        <taxon>Paenibacillaceae</taxon>
        <taxon>Paenibacillus</taxon>
    </lineage>
</organism>
<feature type="transmembrane region" description="Helical" evidence="8">
    <location>
        <begin position="267"/>
        <end position="289"/>
    </location>
</feature>
<feature type="transmembrane region" description="Helical" evidence="8">
    <location>
        <begin position="333"/>
        <end position="355"/>
    </location>
</feature>
<evidence type="ECO:0000256" key="2">
    <source>
        <dbReference type="ARBA" id="ARBA00007998"/>
    </source>
</evidence>
<feature type="transmembrane region" description="Helical" evidence="8">
    <location>
        <begin position="301"/>
        <end position="321"/>
    </location>
</feature>
<dbReference type="NCBIfam" id="TIGR00912">
    <property type="entry name" value="2A0309"/>
    <property type="match status" value="1"/>
</dbReference>
<dbReference type="PANTHER" id="PTHR34975:SF2">
    <property type="entry name" value="SPORE GERMINATION PROTEIN A2"/>
    <property type="match status" value="1"/>
</dbReference>